<evidence type="ECO:0008006" key="3">
    <source>
        <dbReference type="Google" id="ProtNLM"/>
    </source>
</evidence>
<dbReference type="RefSeq" id="WP_209972496.1">
    <property type="nucleotide sequence ID" value="NZ_JAGGLB010000010.1"/>
</dbReference>
<reference evidence="1 2" key="1">
    <citation type="submission" date="2021-03" db="EMBL/GenBank/DDBJ databases">
        <title>Genomic Encyclopedia of Type Strains, Phase IV (KMG-IV): sequencing the most valuable type-strain genomes for metagenomic binning, comparative biology and taxonomic classification.</title>
        <authorList>
            <person name="Goeker M."/>
        </authorList>
    </citation>
    <scope>NUCLEOTIDE SEQUENCE [LARGE SCALE GENOMIC DNA]</scope>
    <source>
        <strain evidence="1 2">DSM 26048</strain>
    </source>
</reference>
<name>A0ABS4IVZ7_9BACL</name>
<evidence type="ECO:0000313" key="2">
    <source>
        <dbReference type="Proteomes" id="UP001519287"/>
    </source>
</evidence>
<protein>
    <recommendedName>
        <fullName evidence="3">Copper amine oxidase-like N-terminal domain-containing protein</fullName>
    </recommendedName>
</protein>
<proteinExistence type="predicted"/>
<dbReference type="InterPro" id="IPR036582">
    <property type="entry name" value="Mao_N_sf"/>
</dbReference>
<gene>
    <name evidence="1" type="ORF">J2Z66_003371</name>
</gene>
<sequence>MFDNESTNKKGDYAMKKLNFLTGLIVGVGITASSAAIASNGIQAVLFPSKVVFHINGAEKELDTTGEEPIINYNNKTYIPLRLFAETTGSTVTYQAPTEASENKSIIHIFEKDPDQLTLQDSEGYVSITHAKSSIDQNWGGLSGVIKINKDMTGKAIEITALNKTNQVIGTAGLTIEGPAQLSVGDVRRFGAGYGVTLAQNEEAVTYQIKVRDTWALTNNSDLAFVGSLVEDVGIAFDGGLVDFEKNGFIFKVRFLNVYEQSITIHPFQSELQILKLNGTKEQLVDRYPLAALEGMIPAKSEYEAWLPAWHFKNKSGKPISPGKYVLRLIAPESLNYTIKGSDEVKTISTLTKQSRWEYDFTQEQIDRFAK</sequence>
<dbReference type="Proteomes" id="UP001519287">
    <property type="component" value="Unassembled WGS sequence"/>
</dbReference>
<organism evidence="1 2">
    <name type="scientific">Paenibacillus eucommiae</name>
    <dbReference type="NCBI Taxonomy" id="1355755"/>
    <lineage>
        <taxon>Bacteria</taxon>
        <taxon>Bacillati</taxon>
        <taxon>Bacillota</taxon>
        <taxon>Bacilli</taxon>
        <taxon>Bacillales</taxon>
        <taxon>Paenibacillaceae</taxon>
        <taxon>Paenibacillus</taxon>
    </lineage>
</organism>
<keyword evidence="2" id="KW-1185">Reference proteome</keyword>
<accession>A0ABS4IVZ7</accession>
<dbReference type="SUPFAM" id="SSF55383">
    <property type="entry name" value="Copper amine oxidase, domain N"/>
    <property type="match status" value="1"/>
</dbReference>
<dbReference type="EMBL" id="JAGGLB010000010">
    <property type="protein sequence ID" value="MBP1991764.1"/>
    <property type="molecule type" value="Genomic_DNA"/>
</dbReference>
<comment type="caution">
    <text evidence="1">The sequence shown here is derived from an EMBL/GenBank/DDBJ whole genome shotgun (WGS) entry which is preliminary data.</text>
</comment>
<evidence type="ECO:0000313" key="1">
    <source>
        <dbReference type="EMBL" id="MBP1991764.1"/>
    </source>
</evidence>